<sequence length="510" mass="57044">MTEGLTCYDIIANLPMADNEGTTPANHRLKSYKNFGMDSQEMRRRREEEGIQLRKQKREQHLFKKRNVNIPIEDEEEISPLQEALISSSVSSITPDMVKALYSDDPDLQLQATQKFRKLLSREPNPPIDEVIQTGIVPKFVEFLQAEGNCTLQFEAAWALTNIASGTSMQTRRVIECGAVPIFVRLLSSEFEDVQEQAVWALGNIAGDSPECRDYVIHNEGILVPLLQLLTKSTRLSMTRNAVWCLSNLCRGKNPPPDFSMVSPALPVLARLLFNQDHDVLADACWALSYLSDGPNEKIQAVIESGVCRRLVELLMHSNQSVVSAALRAVGNIVTGDDIQTQVILNCSALPCLLHLLSSPKESIRKEACWTISNITAGNRAQIQVSVRQYLVEQNCIPPLCDLLTVTDGKIIQVALNGLENILRLGEQDAKMHGSNNSYAVMIEQCYGLDKIEFLQTHDNQDIYQKAYDIIDRYFGADEEVEGIAPKVDEDSQQFEFASPENAPDANFQF</sequence>
<proteinExistence type="inferred from homology"/>
<feature type="domain" description="IBB" evidence="7">
    <location>
        <begin position="12"/>
        <end position="75"/>
    </location>
</feature>
<dbReference type="Pfam" id="PF00514">
    <property type="entry name" value="Arm"/>
    <property type="match status" value="7"/>
</dbReference>
<feature type="repeat" description="ARM" evidence="6">
    <location>
        <begin position="348"/>
        <end position="379"/>
    </location>
</feature>
<keyword evidence="4 5" id="KW-0653">Protein transport</keyword>
<gene>
    <name evidence="8" type="ORF">LSH36_11g10008</name>
</gene>
<dbReference type="PIRSF" id="PIRSF005673">
    <property type="entry name" value="Importin_alpha"/>
    <property type="match status" value="1"/>
</dbReference>
<reference evidence="8" key="1">
    <citation type="journal article" date="2023" name="Mol. Biol. Evol.">
        <title>Third-Generation Sequencing Reveals the Adaptive Role of the Epigenome in Three Deep-Sea Polychaetes.</title>
        <authorList>
            <person name="Perez M."/>
            <person name="Aroh O."/>
            <person name="Sun Y."/>
            <person name="Lan Y."/>
            <person name="Juniper S.K."/>
            <person name="Young C.R."/>
            <person name="Angers B."/>
            <person name="Qian P.Y."/>
        </authorList>
    </citation>
    <scope>NUCLEOTIDE SEQUENCE</scope>
    <source>
        <strain evidence="8">P08H-3</strain>
    </source>
</reference>
<evidence type="ECO:0000256" key="6">
    <source>
        <dbReference type="PROSITE-ProRule" id="PRU00259"/>
    </source>
</evidence>
<evidence type="ECO:0000256" key="4">
    <source>
        <dbReference type="ARBA" id="ARBA00022927"/>
    </source>
</evidence>
<dbReference type="GO" id="GO:0005737">
    <property type="term" value="C:cytoplasm"/>
    <property type="evidence" value="ECO:0007669"/>
    <property type="project" value="InterPro"/>
</dbReference>
<comment type="caution">
    <text evidence="8">The sequence shown here is derived from an EMBL/GenBank/DDBJ whole genome shotgun (WGS) entry which is preliminary data.</text>
</comment>
<dbReference type="Gene3D" id="1.25.10.10">
    <property type="entry name" value="Leucine-rich Repeat Variant"/>
    <property type="match status" value="1"/>
</dbReference>
<dbReference type="PANTHER" id="PTHR23316">
    <property type="entry name" value="IMPORTIN ALPHA"/>
    <property type="match status" value="1"/>
</dbReference>
<feature type="repeat" description="ARM" evidence="6">
    <location>
        <begin position="264"/>
        <end position="306"/>
    </location>
</feature>
<dbReference type="InterPro" id="IPR011989">
    <property type="entry name" value="ARM-like"/>
</dbReference>
<dbReference type="Gene3D" id="1.20.5.690">
    <property type="entry name" value="Importin-alpha, importin-beta-binding domain"/>
    <property type="match status" value="1"/>
</dbReference>
<accession>A0AAD9KDZ6</accession>
<dbReference type="FunFam" id="1.20.5.690:FF:000001">
    <property type="entry name" value="Importin subunit alpha"/>
    <property type="match status" value="1"/>
</dbReference>
<dbReference type="AlphaFoldDB" id="A0AAD9KDZ6"/>
<dbReference type="GO" id="GO:0005634">
    <property type="term" value="C:nucleus"/>
    <property type="evidence" value="ECO:0007669"/>
    <property type="project" value="UniProtKB-ARBA"/>
</dbReference>
<keyword evidence="2 5" id="KW-0813">Transport</keyword>
<protein>
    <recommendedName>
        <fullName evidence="5">Importin subunit alpha</fullName>
    </recommendedName>
</protein>
<dbReference type="EMBL" id="JAODUP010000011">
    <property type="protein sequence ID" value="KAK2169325.1"/>
    <property type="molecule type" value="Genomic_DNA"/>
</dbReference>
<evidence type="ECO:0000313" key="8">
    <source>
        <dbReference type="EMBL" id="KAK2169325.1"/>
    </source>
</evidence>
<dbReference type="FunFam" id="1.25.10.10:FF:000009">
    <property type="entry name" value="Importin subunit alpha"/>
    <property type="match status" value="1"/>
</dbReference>
<dbReference type="SMART" id="SM00185">
    <property type="entry name" value="ARM"/>
    <property type="match status" value="7"/>
</dbReference>
<name>A0AAD9KDZ6_9ANNE</name>
<dbReference type="InterPro" id="IPR000225">
    <property type="entry name" value="Armadillo"/>
</dbReference>
<dbReference type="SUPFAM" id="SSF48371">
    <property type="entry name" value="ARM repeat"/>
    <property type="match status" value="1"/>
</dbReference>
<dbReference type="PROSITE" id="PS51214">
    <property type="entry name" value="IBB"/>
    <property type="match status" value="1"/>
</dbReference>
<dbReference type="InterPro" id="IPR024931">
    <property type="entry name" value="Importin_alpha"/>
</dbReference>
<evidence type="ECO:0000256" key="1">
    <source>
        <dbReference type="ARBA" id="ARBA00010394"/>
    </source>
</evidence>
<dbReference type="InterPro" id="IPR002652">
    <property type="entry name" value="Importin-a_IBB"/>
</dbReference>
<dbReference type="InterPro" id="IPR016024">
    <property type="entry name" value="ARM-type_fold"/>
</dbReference>
<evidence type="ECO:0000313" key="9">
    <source>
        <dbReference type="Proteomes" id="UP001208570"/>
    </source>
</evidence>
<comment type="similarity">
    <text evidence="1 5">Belongs to the importin alpha family.</text>
</comment>
<evidence type="ECO:0000256" key="2">
    <source>
        <dbReference type="ARBA" id="ARBA00022448"/>
    </source>
</evidence>
<evidence type="ECO:0000256" key="3">
    <source>
        <dbReference type="ARBA" id="ARBA00022737"/>
    </source>
</evidence>
<evidence type="ECO:0000259" key="7">
    <source>
        <dbReference type="PROSITE" id="PS51214"/>
    </source>
</evidence>
<dbReference type="InterPro" id="IPR032413">
    <property type="entry name" value="Arm_3"/>
</dbReference>
<dbReference type="Pfam" id="PF01749">
    <property type="entry name" value="IBB"/>
    <property type="match status" value="1"/>
</dbReference>
<feature type="repeat" description="ARM" evidence="6">
    <location>
        <begin position="178"/>
        <end position="206"/>
    </location>
</feature>
<dbReference type="PROSITE" id="PS50176">
    <property type="entry name" value="ARM_REPEAT"/>
    <property type="match status" value="3"/>
</dbReference>
<dbReference type="Proteomes" id="UP001208570">
    <property type="component" value="Unassembled WGS sequence"/>
</dbReference>
<evidence type="ECO:0000256" key="5">
    <source>
        <dbReference type="PIRNR" id="PIRNR005673"/>
    </source>
</evidence>
<organism evidence="8 9">
    <name type="scientific">Paralvinella palmiformis</name>
    <dbReference type="NCBI Taxonomy" id="53620"/>
    <lineage>
        <taxon>Eukaryota</taxon>
        <taxon>Metazoa</taxon>
        <taxon>Spiralia</taxon>
        <taxon>Lophotrochozoa</taxon>
        <taxon>Annelida</taxon>
        <taxon>Polychaeta</taxon>
        <taxon>Sedentaria</taxon>
        <taxon>Canalipalpata</taxon>
        <taxon>Terebellida</taxon>
        <taxon>Terebelliformia</taxon>
        <taxon>Alvinellidae</taxon>
        <taxon>Paralvinella</taxon>
    </lineage>
</organism>
<dbReference type="GO" id="GO:0061608">
    <property type="term" value="F:nuclear import signal receptor activity"/>
    <property type="evidence" value="ECO:0007669"/>
    <property type="project" value="InterPro"/>
</dbReference>
<dbReference type="GO" id="GO:0006606">
    <property type="term" value="P:protein import into nucleus"/>
    <property type="evidence" value="ECO:0007669"/>
    <property type="project" value="InterPro"/>
</dbReference>
<dbReference type="InterPro" id="IPR036975">
    <property type="entry name" value="Importin-a_IBB_sf"/>
</dbReference>
<keyword evidence="9" id="KW-1185">Reference proteome</keyword>
<keyword evidence="3" id="KW-0677">Repeat</keyword>
<dbReference type="Pfam" id="PF16186">
    <property type="entry name" value="Arm_3"/>
    <property type="match status" value="1"/>
</dbReference>